<evidence type="ECO:0000313" key="3">
    <source>
        <dbReference type="EMBL" id="KAF2641138.1"/>
    </source>
</evidence>
<dbReference type="Proteomes" id="UP000799753">
    <property type="component" value="Unassembled WGS sequence"/>
</dbReference>
<keyword evidence="4" id="KW-1185">Reference proteome</keyword>
<protein>
    <recommendedName>
        <fullName evidence="5">Mid2 domain-containing protein</fullName>
    </recommendedName>
</protein>
<feature type="region of interest" description="Disordered" evidence="1">
    <location>
        <begin position="40"/>
        <end position="66"/>
    </location>
</feature>
<feature type="compositionally biased region" description="Polar residues" evidence="1">
    <location>
        <begin position="126"/>
        <end position="135"/>
    </location>
</feature>
<evidence type="ECO:0008006" key="5">
    <source>
        <dbReference type="Google" id="ProtNLM"/>
    </source>
</evidence>
<feature type="transmembrane region" description="Helical" evidence="2">
    <location>
        <begin position="205"/>
        <end position="232"/>
    </location>
</feature>
<feature type="compositionally biased region" description="Low complexity" evidence="1">
    <location>
        <begin position="162"/>
        <end position="192"/>
    </location>
</feature>
<evidence type="ECO:0000313" key="4">
    <source>
        <dbReference type="Proteomes" id="UP000799753"/>
    </source>
</evidence>
<keyword evidence="2" id="KW-0812">Transmembrane</keyword>
<dbReference type="EMBL" id="MU006783">
    <property type="protein sequence ID" value="KAF2641138.1"/>
    <property type="molecule type" value="Genomic_DNA"/>
</dbReference>
<feature type="region of interest" description="Disordered" evidence="1">
    <location>
        <begin position="123"/>
        <end position="199"/>
    </location>
</feature>
<keyword evidence="2" id="KW-1133">Transmembrane helix</keyword>
<dbReference type="OrthoDB" id="3800286at2759"/>
<evidence type="ECO:0000256" key="1">
    <source>
        <dbReference type="SAM" id="MobiDB-lite"/>
    </source>
</evidence>
<reference evidence="3" key="1">
    <citation type="journal article" date="2020" name="Stud. Mycol.">
        <title>101 Dothideomycetes genomes: a test case for predicting lifestyles and emergence of pathogens.</title>
        <authorList>
            <person name="Haridas S."/>
            <person name="Albert R."/>
            <person name="Binder M."/>
            <person name="Bloem J."/>
            <person name="Labutti K."/>
            <person name="Salamov A."/>
            <person name="Andreopoulos B."/>
            <person name="Baker S."/>
            <person name="Barry K."/>
            <person name="Bills G."/>
            <person name="Bluhm B."/>
            <person name="Cannon C."/>
            <person name="Castanera R."/>
            <person name="Culley D."/>
            <person name="Daum C."/>
            <person name="Ezra D."/>
            <person name="Gonzalez J."/>
            <person name="Henrissat B."/>
            <person name="Kuo A."/>
            <person name="Liang C."/>
            <person name="Lipzen A."/>
            <person name="Lutzoni F."/>
            <person name="Magnuson J."/>
            <person name="Mondo S."/>
            <person name="Nolan M."/>
            <person name="Ohm R."/>
            <person name="Pangilinan J."/>
            <person name="Park H.-J."/>
            <person name="Ramirez L."/>
            <person name="Alfaro M."/>
            <person name="Sun H."/>
            <person name="Tritt A."/>
            <person name="Yoshinaga Y."/>
            <person name="Zwiers L.-H."/>
            <person name="Turgeon B."/>
            <person name="Goodwin S."/>
            <person name="Spatafora J."/>
            <person name="Crous P."/>
            <person name="Grigoriev I."/>
        </authorList>
    </citation>
    <scope>NUCLEOTIDE SEQUENCE</scope>
    <source>
        <strain evidence="3">CBS 473.64</strain>
    </source>
</reference>
<feature type="compositionally biased region" description="Pro residues" evidence="1">
    <location>
        <begin position="150"/>
        <end position="161"/>
    </location>
</feature>
<proteinExistence type="predicted"/>
<gene>
    <name evidence="3" type="ORF">P280DRAFT_303660</name>
</gene>
<accession>A0A6A6S3Y4</accession>
<feature type="transmembrane region" description="Helical" evidence="2">
    <location>
        <begin position="86"/>
        <end position="112"/>
    </location>
</feature>
<evidence type="ECO:0000256" key="2">
    <source>
        <dbReference type="SAM" id="Phobius"/>
    </source>
</evidence>
<feature type="region of interest" description="Disordered" evidence="1">
    <location>
        <begin position="335"/>
        <end position="354"/>
    </location>
</feature>
<dbReference type="AlphaFoldDB" id="A0A6A6S3Y4"/>
<keyword evidence="2" id="KW-0472">Membrane</keyword>
<name>A0A6A6S3Y4_9PLEO</name>
<sequence length="366" mass="39304">MHTLKHRPYHFLTNTRSWPGTPSICNDDGNACSYPDLLAPPSEPRNITGNDTPRKSLKSSSRTPKSKCACFLSSPRKSSPCRLPTLMRLITLIFYIALALLFVTTSAIPLSIPQAHVHLHHRQAIPDQSSNTGNEPATVKSDVAPTQMAQPPPPPLPPPQPTSTFASSTSTTTSSLTFSSTSSQPVSGTTPPVAKPQRTKSHLPFSAGVLAGIVIGGVGLGVFILLIAIFCYKRSRRPGVSEIPMRRAKLGSRLGRRSSPTSSQRSLTPLAGVNHDWMETRPGGWLDKGTISQPKAAFHDKNGLVGVPQPAFVMDEKEKETVAQGEGRRVGKVTKDDISAPRPNRPVSAEPLGRLSGMGMGMGYLK</sequence>
<organism evidence="3 4">
    <name type="scientific">Massarina eburnea CBS 473.64</name>
    <dbReference type="NCBI Taxonomy" id="1395130"/>
    <lineage>
        <taxon>Eukaryota</taxon>
        <taxon>Fungi</taxon>
        <taxon>Dikarya</taxon>
        <taxon>Ascomycota</taxon>
        <taxon>Pezizomycotina</taxon>
        <taxon>Dothideomycetes</taxon>
        <taxon>Pleosporomycetidae</taxon>
        <taxon>Pleosporales</taxon>
        <taxon>Massarineae</taxon>
        <taxon>Massarinaceae</taxon>
        <taxon>Massarina</taxon>
    </lineage>
</organism>